<evidence type="ECO:0000256" key="2">
    <source>
        <dbReference type="SAM" id="SignalP"/>
    </source>
</evidence>
<dbReference type="RefSeq" id="WP_107324184.1">
    <property type="nucleotide sequence ID" value="NZ_NHSP01000039.1"/>
</dbReference>
<evidence type="ECO:0000313" key="4">
    <source>
        <dbReference type="Proteomes" id="UP000241899"/>
    </source>
</evidence>
<gene>
    <name evidence="3" type="ORF">C5F46_04585</name>
</gene>
<dbReference type="OrthoDB" id="7862849at2"/>
<sequence length="79" mass="8512">MTASLISACCWALAASLIALAPARIHWPAAYGLVVVGVPVLGWVTYDHGPWVGLVVMIAGMSVLRWPVIYLIRRLRGKG</sequence>
<accession>A0A2T4JKN3</accession>
<evidence type="ECO:0000256" key="1">
    <source>
        <dbReference type="SAM" id="Phobius"/>
    </source>
</evidence>
<dbReference type="EMBL" id="PZKF01000007">
    <property type="protein sequence ID" value="PTE18438.1"/>
    <property type="molecule type" value="Genomic_DNA"/>
</dbReference>
<keyword evidence="2" id="KW-0732">Signal</keyword>
<evidence type="ECO:0008006" key="5">
    <source>
        <dbReference type="Google" id="ProtNLM"/>
    </source>
</evidence>
<protein>
    <recommendedName>
        <fullName evidence="5">DUF2484 family protein</fullName>
    </recommendedName>
</protein>
<comment type="caution">
    <text evidence="3">The sequence shown here is derived from an EMBL/GenBank/DDBJ whole genome shotgun (WGS) entry which is preliminary data.</text>
</comment>
<feature type="signal peptide" evidence="2">
    <location>
        <begin position="1"/>
        <end position="21"/>
    </location>
</feature>
<feature type="chain" id="PRO_5015710831" description="DUF2484 family protein" evidence="2">
    <location>
        <begin position="22"/>
        <end position="79"/>
    </location>
</feature>
<name>A0A2T4JKN3_9RHOB</name>
<keyword evidence="4" id="KW-1185">Reference proteome</keyword>
<dbReference type="Pfam" id="PF10658">
    <property type="entry name" value="DUF2484"/>
    <property type="match status" value="1"/>
</dbReference>
<reference evidence="3 4" key="1">
    <citation type="submission" date="2018-03" db="EMBL/GenBank/DDBJ databases">
        <title>Rhodobacter veldkampii.</title>
        <authorList>
            <person name="Meyer T.E."/>
            <person name="Miller S."/>
            <person name="Lodha T."/>
            <person name="Gandham S."/>
            <person name="Chintalapati S."/>
            <person name="Chintalapati V.R."/>
        </authorList>
    </citation>
    <scope>NUCLEOTIDE SEQUENCE [LARGE SCALE GENOMIC DNA]</scope>
    <source>
        <strain evidence="3 4">DSM 11550</strain>
    </source>
</reference>
<dbReference type="Proteomes" id="UP000241899">
    <property type="component" value="Unassembled WGS sequence"/>
</dbReference>
<organism evidence="3 4">
    <name type="scientific">Phaeovulum veldkampii DSM 11550</name>
    <dbReference type="NCBI Taxonomy" id="1185920"/>
    <lineage>
        <taxon>Bacteria</taxon>
        <taxon>Pseudomonadati</taxon>
        <taxon>Pseudomonadota</taxon>
        <taxon>Alphaproteobacteria</taxon>
        <taxon>Rhodobacterales</taxon>
        <taxon>Paracoccaceae</taxon>
        <taxon>Phaeovulum</taxon>
    </lineage>
</organism>
<keyword evidence="1" id="KW-0812">Transmembrane</keyword>
<dbReference type="AlphaFoldDB" id="A0A2T4JKN3"/>
<feature type="transmembrane region" description="Helical" evidence="1">
    <location>
        <begin position="51"/>
        <end position="72"/>
    </location>
</feature>
<keyword evidence="1" id="KW-1133">Transmembrane helix</keyword>
<proteinExistence type="predicted"/>
<dbReference type="InterPro" id="IPR018919">
    <property type="entry name" value="DUF2484"/>
</dbReference>
<keyword evidence="1" id="KW-0472">Membrane</keyword>
<evidence type="ECO:0000313" key="3">
    <source>
        <dbReference type="EMBL" id="PTE18438.1"/>
    </source>
</evidence>